<organism evidence="5 6">
    <name type="scientific">Schistosoma mattheei</name>
    <dbReference type="NCBI Taxonomy" id="31246"/>
    <lineage>
        <taxon>Eukaryota</taxon>
        <taxon>Metazoa</taxon>
        <taxon>Spiralia</taxon>
        <taxon>Lophotrochozoa</taxon>
        <taxon>Platyhelminthes</taxon>
        <taxon>Trematoda</taxon>
        <taxon>Digenea</taxon>
        <taxon>Strigeidida</taxon>
        <taxon>Schistosomatoidea</taxon>
        <taxon>Schistosomatidae</taxon>
        <taxon>Schistosoma</taxon>
    </lineage>
</organism>
<dbReference type="EMBL" id="UZAL01000313">
    <property type="protein sequence ID" value="VDO69831.1"/>
    <property type="molecule type" value="Genomic_DNA"/>
</dbReference>
<dbReference type="GO" id="GO:0032968">
    <property type="term" value="P:positive regulation of transcription elongation by RNA polymerase II"/>
    <property type="evidence" value="ECO:0007669"/>
    <property type="project" value="TreeGrafter"/>
</dbReference>
<dbReference type="GO" id="GO:0016593">
    <property type="term" value="C:Cdc73/Paf1 complex"/>
    <property type="evidence" value="ECO:0007669"/>
    <property type="project" value="InterPro"/>
</dbReference>
<evidence type="ECO:0000313" key="5">
    <source>
        <dbReference type="EMBL" id="VDO69831.1"/>
    </source>
</evidence>
<evidence type="ECO:0000313" key="6">
    <source>
        <dbReference type="Proteomes" id="UP000269396"/>
    </source>
</evidence>
<dbReference type="Gene3D" id="3.40.50.11990">
    <property type="entry name" value="RNA polymerase II accessory factor, Cdc73 C-terminal domain"/>
    <property type="match status" value="1"/>
</dbReference>
<sequence>MALAFAKRNKIGVCCLLIILNSFVISTLYPLSIKCLVIALVLCVTERCTKVYVPAEIFFTRIHLIGIFIIEVVRLTGDFPVTIIILYLIFFSQDLRFIKSQEKQASGMRRENEILIQRHKSDGRTVPYRVVDQPNKLLLDEWNRVVAVFVQGQAWQFKGWPISSDPAVIFSQIKGFHLKYTNMPLDPNVAKWNVRVIDLDQRRHLDKANFQQIWDQLDKHIARNKPFLRS</sequence>
<keyword evidence="6" id="KW-1185">Reference proteome</keyword>
<comment type="subcellular location">
    <subcellularLocation>
        <location evidence="1">Nucleus</location>
    </subcellularLocation>
</comment>
<dbReference type="GO" id="GO:0000993">
    <property type="term" value="F:RNA polymerase II complex binding"/>
    <property type="evidence" value="ECO:0007669"/>
    <property type="project" value="TreeGrafter"/>
</dbReference>
<dbReference type="GO" id="GO:0006368">
    <property type="term" value="P:transcription elongation by RNA polymerase II"/>
    <property type="evidence" value="ECO:0007669"/>
    <property type="project" value="InterPro"/>
</dbReference>
<dbReference type="PANTHER" id="PTHR12466:SF8">
    <property type="entry name" value="PARAFIBROMIN"/>
    <property type="match status" value="1"/>
</dbReference>
<reference evidence="5 6" key="1">
    <citation type="submission" date="2018-11" db="EMBL/GenBank/DDBJ databases">
        <authorList>
            <consortium name="Pathogen Informatics"/>
        </authorList>
    </citation>
    <scope>NUCLEOTIDE SEQUENCE [LARGE SCALE GENOMIC DNA]</scope>
    <source>
        <strain>Denwood</strain>
        <strain evidence="6">Zambia</strain>
    </source>
</reference>
<keyword evidence="3" id="KW-0804">Transcription</keyword>
<evidence type="ECO:0000256" key="2">
    <source>
        <dbReference type="ARBA" id="ARBA00010427"/>
    </source>
</evidence>
<keyword evidence="4" id="KW-0539">Nucleus</keyword>
<dbReference type="STRING" id="31246.A0A183NE37"/>
<evidence type="ECO:0000256" key="1">
    <source>
        <dbReference type="ARBA" id="ARBA00004123"/>
    </source>
</evidence>
<dbReference type="InterPro" id="IPR007852">
    <property type="entry name" value="Cdc73/Parafibromin"/>
</dbReference>
<dbReference type="PANTHER" id="PTHR12466">
    <property type="entry name" value="CDC73 DOMAIN PROTEIN"/>
    <property type="match status" value="1"/>
</dbReference>
<dbReference type="InterPro" id="IPR031336">
    <property type="entry name" value="CDC73_C"/>
</dbReference>
<comment type="similarity">
    <text evidence="2">Belongs to the CDC73 family.</text>
</comment>
<evidence type="ECO:0000256" key="4">
    <source>
        <dbReference type="ARBA" id="ARBA00023242"/>
    </source>
</evidence>
<dbReference type="InterPro" id="IPR038103">
    <property type="entry name" value="CDC73_C_sf"/>
</dbReference>
<dbReference type="Proteomes" id="UP000269396">
    <property type="component" value="Unassembled WGS sequence"/>
</dbReference>
<gene>
    <name evidence="5" type="ORF">SMTD_LOCUS373</name>
</gene>
<dbReference type="Pfam" id="PF05179">
    <property type="entry name" value="CDC73_C"/>
    <property type="match status" value="1"/>
</dbReference>
<dbReference type="AlphaFoldDB" id="A0A183NE37"/>
<name>A0A183NE37_9TREM</name>
<protein>
    <submittedName>
        <fullName evidence="5">Uncharacterized protein</fullName>
    </submittedName>
</protein>
<proteinExistence type="inferred from homology"/>
<accession>A0A183NE37</accession>
<evidence type="ECO:0000256" key="3">
    <source>
        <dbReference type="ARBA" id="ARBA00023163"/>
    </source>
</evidence>